<accession>A0A5R9BWZ4</accession>
<dbReference type="Proteomes" id="UP000305541">
    <property type="component" value="Unassembled WGS sequence"/>
</dbReference>
<reference evidence="2 3" key="1">
    <citation type="submission" date="2019-05" db="EMBL/GenBank/DDBJ databases">
        <title>The metagenome of a microbial culture collection derived from dairy environment covers the genomic content of the human microbiome.</title>
        <authorList>
            <person name="Roder T."/>
            <person name="Wuthrich D."/>
            <person name="Sattari Z."/>
            <person name="Von Ah U."/>
            <person name="Bar C."/>
            <person name="Ronchi F."/>
            <person name="Macpherson A.J."/>
            <person name="Ganal-Vonarburg S.C."/>
            <person name="Bruggmann R."/>
            <person name="Vergeres G."/>
        </authorList>
    </citation>
    <scope>NUCLEOTIDE SEQUENCE [LARGE SCALE GENOMIC DNA]</scope>
    <source>
        <strain evidence="2 3">FAM 18815</strain>
    </source>
</reference>
<dbReference type="InterPro" id="IPR001173">
    <property type="entry name" value="Glyco_trans_2-like"/>
</dbReference>
<dbReference type="Gene3D" id="3.90.550.10">
    <property type="entry name" value="Spore Coat Polysaccharide Biosynthesis Protein SpsA, Chain A"/>
    <property type="match status" value="1"/>
</dbReference>
<dbReference type="EMBL" id="VBTH01000007">
    <property type="protein sequence ID" value="TLQ04392.1"/>
    <property type="molecule type" value="Genomic_DNA"/>
</dbReference>
<feature type="domain" description="Glycosyltransferase 2-like" evidence="1">
    <location>
        <begin position="78"/>
        <end position="165"/>
    </location>
</feature>
<dbReference type="OrthoDB" id="9805856at2"/>
<proteinExistence type="predicted"/>
<dbReference type="Pfam" id="PF00535">
    <property type="entry name" value="Glycos_transf_2"/>
    <property type="match status" value="1"/>
</dbReference>
<gene>
    <name evidence="2" type="ORF">FEZ51_04840</name>
</gene>
<dbReference type="GO" id="GO:0016740">
    <property type="term" value="F:transferase activity"/>
    <property type="evidence" value="ECO:0007669"/>
    <property type="project" value="UniProtKB-KW"/>
</dbReference>
<dbReference type="PANTHER" id="PTHR43630:SF2">
    <property type="entry name" value="GLYCOSYLTRANSFERASE"/>
    <property type="match status" value="1"/>
</dbReference>
<name>A0A5R9BWZ4_9LACO</name>
<keyword evidence="2" id="KW-0808">Transferase</keyword>
<sequence length="392" mass="45572">MNLENIVDLIIKNKNPIDAPVLREILDVKEILDFQKVNIDELLLDNSLEGLAHMLVKRFDEVEYNEKITGLMMVEDQKERILRIIDSALTFCDDVYVFDTGSEDGTLNVLKSIKNDNVKFFELPWVENFGLMRNKCKENAHARWLFYYDADGMLVDQQQIPETEERIKGMLAILDILFQNHDISITEKMYFSAQSSNFVALDRLIKNTKTINFWGKIHEQPRSGGKESNVLTIASKISSISTDSEKVKFNKNRRYAGLIEEMIKEEPNNSRWIAQLDEQRYLDGTLSIDYPTLLKKAIFKDINAPISYNNVKTSKYLETLLSKLVTLEVDQKNLVKAEETISLGRRLFPNNSVFIFFKYSIKKHQIDQMVRQNLHDLLRTCLESFQEYSQEG</sequence>
<dbReference type="RefSeq" id="WP_138474212.1">
    <property type="nucleotide sequence ID" value="NZ_VBTH01000007.1"/>
</dbReference>
<comment type="caution">
    <text evidence="2">The sequence shown here is derived from an EMBL/GenBank/DDBJ whole genome shotgun (WGS) entry which is preliminary data.</text>
</comment>
<protein>
    <submittedName>
        <fullName evidence="2">Glycosyltransferase</fullName>
    </submittedName>
</protein>
<organism evidence="2 3">
    <name type="scientific">Pediococcus stilesii</name>
    <dbReference type="NCBI Taxonomy" id="331679"/>
    <lineage>
        <taxon>Bacteria</taxon>
        <taxon>Bacillati</taxon>
        <taxon>Bacillota</taxon>
        <taxon>Bacilli</taxon>
        <taxon>Lactobacillales</taxon>
        <taxon>Lactobacillaceae</taxon>
        <taxon>Pediococcus</taxon>
    </lineage>
</organism>
<dbReference type="InterPro" id="IPR029044">
    <property type="entry name" value="Nucleotide-diphossugar_trans"/>
</dbReference>
<dbReference type="PANTHER" id="PTHR43630">
    <property type="entry name" value="POLY-BETA-1,6-N-ACETYL-D-GLUCOSAMINE SYNTHASE"/>
    <property type="match status" value="1"/>
</dbReference>
<dbReference type="AlphaFoldDB" id="A0A5R9BWZ4"/>
<evidence type="ECO:0000313" key="2">
    <source>
        <dbReference type="EMBL" id="TLQ04392.1"/>
    </source>
</evidence>
<dbReference type="SUPFAM" id="SSF53448">
    <property type="entry name" value="Nucleotide-diphospho-sugar transferases"/>
    <property type="match status" value="1"/>
</dbReference>
<evidence type="ECO:0000313" key="3">
    <source>
        <dbReference type="Proteomes" id="UP000305541"/>
    </source>
</evidence>
<evidence type="ECO:0000259" key="1">
    <source>
        <dbReference type="Pfam" id="PF00535"/>
    </source>
</evidence>